<sequence length="292" mass="31470">MEDYLIRGMDKSGRLRVFAASTTHLVEHARSIHNTSPTATAALGRSLTAGAIMGSMMKNDSDILTLKISGGGPIGNIIIVADNKGNVKGLADNPFADVPSRSDGKLDVGRLVGKNGVVTTIMDLGLKDPYVGQSNLVSGEIGEDIANLYLVSEQQPSAVALGVLVDKDISCRAAGGYFIQLLPGIDDEDIDRIEERIKVSPSVSAMIDKGLTPEDIVKELLGDFDIDILSTMGLNYKCNCSRDKIRKVLISLGKKEVEDMLKEDGKAEVVCHFCNTKYQFNKEDLAKILVDI</sequence>
<dbReference type="Pfam" id="PF01430">
    <property type="entry name" value="HSP33"/>
    <property type="match status" value="1"/>
</dbReference>
<evidence type="ECO:0000256" key="1">
    <source>
        <dbReference type="ARBA" id="ARBA00022490"/>
    </source>
</evidence>
<keyword evidence="1 6" id="KW-0963">Cytoplasm</keyword>
<dbReference type="GO" id="GO:0051082">
    <property type="term" value="F:unfolded protein binding"/>
    <property type="evidence" value="ECO:0007669"/>
    <property type="project" value="UniProtKB-UniRule"/>
</dbReference>
<dbReference type="CDD" id="cd00498">
    <property type="entry name" value="Hsp33"/>
    <property type="match status" value="1"/>
</dbReference>
<dbReference type="AlphaFoldDB" id="A0A926IGA3"/>
<name>A0A926IGA3_9FIRM</name>
<keyword evidence="8" id="KW-1185">Reference proteome</keyword>
<evidence type="ECO:0000313" key="8">
    <source>
        <dbReference type="Proteomes" id="UP000601171"/>
    </source>
</evidence>
<feature type="disulfide bond" description="Redox-active" evidence="6">
    <location>
        <begin position="238"/>
        <end position="240"/>
    </location>
</feature>
<dbReference type="EMBL" id="JACRTG010000034">
    <property type="protein sequence ID" value="MBC8589377.1"/>
    <property type="molecule type" value="Genomic_DNA"/>
</dbReference>
<dbReference type="GO" id="GO:0005737">
    <property type="term" value="C:cytoplasm"/>
    <property type="evidence" value="ECO:0007669"/>
    <property type="project" value="UniProtKB-SubCell"/>
</dbReference>
<dbReference type="RefSeq" id="WP_262430846.1">
    <property type="nucleotide sequence ID" value="NZ_JACRTG010000034.1"/>
</dbReference>
<dbReference type="Gene3D" id="3.90.1280.10">
    <property type="entry name" value="HSP33 redox switch-like"/>
    <property type="match status" value="1"/>
</dbReference>
<proteinExistence type="inferred from homology"/>
<dbReference type="SUPFAM" id="SSF118352">
    <property type="entry name" value="HSP33 redox switch-like"/>
    <property type="match status" value="1"/>
</dbReference>
<dbReference type="PANTHER" id="PTHR30111:SF1">
    <property type="entry name" value="33 KDA CHAPERONIN"/>
    <property type="match status" value="1"/>
</dbReference>
<dbReference type="Proteomes" id="UP000601171">
    <property type="component" value="Unassembled WGS sequence"/>
</dbReference>
<dbReference type="InterPro" id="IPR000397">
    <property type="entry name" value="Heat_shock_Hsp33"/>
</dbReference>
<evidence type="ECO:0000256" key="4">
    <source>
        <dbReference type="ARBA" id="ARBA00023186"/>
    </source>
</evidence>
<evidence type="ECO:0000313" key="7">
    <source>
        <dbReference type="EMBL" id="MBC8589377.1"/>
    </source>
</evidence>
<accession>A0A926IGA3</accession>
<dbReference type="HAMAP" id="MF_00117">
    <property type="entry name" value="HslO"/>
    <property type="match status" value="1"/>
</dbReference>
<comment type="caution">
    <text evidence="7">The sequence shown here is derived from an EMBL/GenBank/DDBJ whole genome shotgun (WGS) entry which is preliminary data.</text>
</comment>
<dbReference type="PIRSF" id="PIRSF005261">
    <property type="entry name" value="Heat_shock_Hsp33"/>
    <property type="match status" value="1"/>
</dbReference>
<protein>
    <recommendedName>
        <fullName evidence="6">33 kDa chaperonin</fullName>
    </recommendedName>
    <alternativeName>
        <fullName evidence="6">Heat shock protein 33 homolog</fullName>
        <shortName evidence="6">HSP33</shortName>
    </alternativeName>
</protein>
<evidence type="ECO:0000256" key="3">
    <source>
        <dbReference type="ARBA" id="ARBA00023157"/>
    </source>
</evidence>
<keyword evidence="2 6" id="KW-0862">Zinc</keyword>
<comment type="similarity">
    <text evidence="6">Belongs to the HSP33 family.</text>
</comment>
<keyword evidence="5 6" id="KW-0676">Redox-active center</keyword>
<gene>
    <name evidence="6 7" type="primary">hslO</name>
    <name evidence="7" type="ORF">H8707_14270</name>
</gene>
<dbReference type="PANTHER" id="PTHR30111">
    <property type="entry name" value="33 KDA CHAPERONIN"/>
    <property type="match status" value="1"/>
</dbReference>
<evidence type="ECO:0000256" key="2">
    <source>
        <dbReference type="ARBA" id="ARBA00022833"/>
    </source>
</evidence>
<evidence type="ECO:0000256" key="6">
    <source>
        <dbReference type="HAMAP-Rule" id="MF_00117"/>
    </source>
</evidence>
<keyword evidence="3 6" id="KW-1015">Disulfide bond</keyword>
<evidence type="ECO:0000256" key="5">
    <source>
        <dbReference type="ARBA" id="ARBA00023284"/>
    </source>
</evidence>
<dbReference type="GO" id="GO:0042026">
    <property type="term" value="P:protein refolding"/>
    <property type="evidence" value="ECO:0007669"/>
    <property type="project" value="TreeGrafter"/>
</dbReference>
<organism evidence="7 8">
    <name type="scientific">Paratissierella segnis</name>
    <dbReference type="NCBI Taxonomy" id="2763679"/>
    <lineage>
        <taxon>Bacteria</taxon>
        <taxon>Bacillati</taxon>
        <taxon>Bacillota</taxon>
        <taxon>Tissierellia</taxon>
        <taxon>Tissierellales</taxon>
        <taxon>Tissierellaceae</taxon>
        <taxon>Paratissierella</taxon>
    </lineage>
</organism>
<feature type="disulfide bond" description="Redox-active" evidence="6">
    <location>
        <begin position="271"/>
        <end position="274"/>
    </location>
</feature>
<reference evidence="7" key="1">
    <citation type="submission" date="2020-08" db="EMBL/GenBank/DDBJ databases">
        <title>Genome public.</title>
        <authorList>
            <person name="Liu C."/>
            <person name="Sun Q."/>
        </authorList>
    </citation>
    <scope>NUCLEOTIDE SEQUENCE</scope>
    <source>
        <strain evidence="7">BX21</strain>
    </source>
</reference>
<dbReference type="GO" id="GO:0044183">
    <property type="term" value="F:protein folding chaperone"/>
    <property type="evidence" value="ECO:0007669"/>
    <property type="project" value="TreeGrafter"/>
</dbReference>
<dbReference type="Gene3D" id="3.55.30.10">
    <property type="entry name" value="Hsp33 domain"/>
    <property type="match status" value="1"/>
</dbReference>
<dbReference type="InterPro" id="IPR016153">
    <property type="entry name" value="Heat_shock_Hsp33_N"/>
</dbReference>
<dbReference type="InterPro" id="IPR016154">
    <property type="entry name" value="Heat_shock_Hsp33_C"/>
</dbReference>
<comment type="PTM">
    <text evidence="6">Under oxidizing conditions two disulfide bonds are formed involving the reactive cysteines. Under reducing conditions zinc is bound to the reactive cysteines and the protein is inactive.</text>
</comment>
<dbReference type="SUPFAM" id="SSF64397">
    <property type="entry name" value="Hsp33 domain"/>
    <property type="match status" value="1"/>
</dbReference>
<dbReference type="NCBIfam" id="NF001033">
    <property type="entry name" value="PRK00114.1"/>
    <property type="match status" value="1"/>
</dbReference>
<comment type="function">
    <text evidence="6">Redox regulated molecular chaperone. Protects both thermally unfolding and oxidatively damaged proteins from irreversible aggregation. Plays an important role in the bacterial defense system toward oxidative stress.</text>
</comment>
<comment type="subcellular location">
    <subcellularLocation>
        <location evidence="6">Cytoplasm</location>
    </subcellularLocation>
</comment>
<keyword evidence="4 6" id="KW-0143">Chaperone</keyword>